<evidence type="ECO:0000259" key="14">
    <source>
        <dbReference type="Pfam" id="PF10443"/>
    </source>
</evidence>
<dbReference type="InterPro" id="IPR039627">
    <property type="entry name" value="Yme2_C"/>
</dbReference>
<feature type="domain" description="RRM" evidence="13">
    <location>
        <begin position="253"/>
        <end position="310"/>
    </location>
</feature>
<evidence type="ECO:0000259" key="13">
    <source>
        <dbReference type="Pfam" id="PF00076"/>
    </source>
</evidence>
<evidence type="ECO:0000256" key="10">
    <source>
        <dbReference type="ARBA" id="ARBA00025276"/>
    </source>
</evidence>
<dbReference type="Gene3D" id="3.30.70.330">
    <property type="match status" value="1"/>
</dbReference>
<evidence type="ECO:0000256" key="9">
    <source>
        <dbReference type="ARBA" id="ARBA00023136"/>
    </source>
</evidence>
<evidence type="ECO:0000256" key="6">
    <source>
        <dbReference type="ARBA" id="ARBA00022946"/>
    </source>
</evidence>
<evidence type="ECO:0000256" key="7">
    <source>
        <dbReference type="ARBA" id="ARBA00022989"/>
    </source>
</evidence>
<keyword evidence="7" id="KW-1133">Transmembrane helix</keyword>
<dbReference type="InterPro" id="IPR027417">
    <property type="entry name" value="P-loop_NTPase"/>
</dbReference>
<reference evidence="15" key="1">
    <citation type="journal article" date="2019" name="G3 (Bethesda)">
        <title>Genome Assemblies of Two Rare Opportunistic Yeast Pathogens: Diutina rugosa (syn. Candida rugosa) and Trichomonascus ciferrii (syn. Candida ciferrii).</title>
        <authorList>
            <person name="Mixao V."/>
            <person name="Saus E."/>
            <person name="Hansen A.P."/>
            <person name="Lass-Florl C."/>
            <person name="Gabaldon T."/>
        </authorList>
    </citation>
    <scope>NUCLEOTIDE SEQUENCE</scope>
    <source>
        <strain evidence="15">CBS 4856</strain>
    </source>
</reference>
<dbReference type="PANTHER" id="PTHR32198">
    <property type="entry name" value="MITOCHONDRIAL ESCAPE PROTEIN 2"/>
    <property type="match status" value="1"/>
</dbReference>
<name>A0A642UY56_9ASCO</name>
<keyword evidence="11" id="KW-0694">RNA-binding</keyword>
<keyword evidence="11" id="KW-0507">mRNA processing</keyword>
<feature type="region of interest" description="Disordered" evidence="12">
    <location>
        <begin position="756"/>
        <end position="792"/>
    </location>
</feature>
<protein>
    <recommendedName>
        <fullName evidence="3 11">Mitochondrial escape protein 2</fullName>
    </recommendedName>
</protein>
<comment type="function">
    <text evidence="10 11">Plays a role in maintaining the mitochondrial genome and in controlling the mtDNA escape. Involved in the regulation of mtDNA nucleotide structure and number. May have a dispensable role in early maturation of pre-rRNA.</text>
</comment>
<feature type="compositionally biased region" description="Basic and acidic residues" evidence="12">
    <location>
        <begin position="780"/>
        <end position="792"/>
    </location>
</feature>
<evidence type="ECO:0000256" key="8">
    <source>
        <dbReference type="ARBA" id="ARBA00023128"/>
    </source>
</evidence>
<keyword evidence="5 11" id="KW-0999">Mitochondrion inner membrane</keyword>
<sequence length="934" mass="105661">MGFYHDGLKFWNLNRVRVEPHGIDSIDACGRRRNKRAIKGNMVVMMRTGVFGRIRPITRKEVGGCIRRFQSTASSSNSTLQEASKLSASEKATLETAENDELELTTGIIQKSSKEGLLYFDNLYPRLLKFGPVSMDGIVNKLLGLDGDKLHQTLTKHCVPEDSPLILTKVTPRVKDGGAFARFSVNEELAGNEHWNSQKIETTLSRYFSEHSYRPWYNSPFRPVRMFPVRGTPWIEDLRRSRNSNLKVYFEGEDVSQEALYSVFRRYGPIMDIIPPEPGDPEPRSAQVKFAYKTDAATARNCVNGLSLKSGKTKLHISFEKVDRQNAAIKWLVDHPRIVIPVLFALLATLAVLIFEPIRAFSIRHKITGRYVVLDGYPKLNKIKNIIFGFFTKVHGYVDDSLTSIGWKDDAGYNPMEHLWDARKEAISTLKQWINEGVGTFIVVFGPRGSGKDSLVQNQALKDRGNVLTIDCSALVKSRSDSAFLKTASRSLGYYPVFPWMNSISTFLDLIAQGLTGQKTGFSETIETQFKNMLTTAATAVSQSALEKRAKDQDGTKENYLQLHPENKPVIVIRNLVSRSEEKNSFVYTQLADWAAGLIQANVAHVVFVTDDVAYDKVLEKSLPNQVFKVLPVGDANRSAAYNFVLEQVRASQQQKKKEKKEAEEMGEDERKPQEREPSINLEGLEEALEPIGGRMTDLQAFSRRLKSGETPQHAVTDMIEQAKVEVLLMFVTKATQRWTKEQAWTLIKMLAAQEDMEKQPHQPNNHSFFGIGNNEDEKETSSSETNKDEHEPIWLPLNTLSQDSNFSSPQQQEALNELENSEMIKLQTEAGRIISIRAGKPLYQAAFTSLAKDASLSAWMESQILSMMISKENSSIREYETELESLAKLPAKWEIKSRIDYLSTKLHGCQERIEGYEKELAHQKKVIQKTKRN</sequence>
<feature type="compositionally biased region" description="Basic and acidic residues" evidence="12">
    <location>
        <begin position="660"/>
        <end position="678"/>
    </location>
</feature>
<accession>A0A642UY56</accession>
<keyword evidence="16" id="KW-1185">Reference proteome</keyword>
<dbReference type="InterPro" id="IPR035979">
    <property type="entry name" value="RBD_domain_sf"/>
</dbReference>
<dbReference type="InterPro" id="IPR018850">
    <property type="entry name" value="Mt_escape_2_C"/>
</dbReference>
<dbReference type="SUPFAM" id="SSF54928">
    <property type="entry name" value="RNA-binding domain, RBD"/>
    <property type="match status" value="1"/>
</dbReference>
<dbReference type="GO" id="GO:0006397">
    <property type="term" value="P:mRNA processing"/>
    <property type="evidence" value="ECO:0007669"/>
    <property type="project" value="UniProtKB-UniRule"/>
</dbReference>
<dbReference type="EMBL" id="SWFS01000376">
    <property type="protein sequence ID" value="KAA8907648.1"/>
    <property type="molecule type" value="Genomic_DNA"/>
</dbReference>
<keyword evidence="8 11" id="KW-0496">Mitochondrion</keyword>
<organism evidence="15 16">
    <name type="scientific">Trichomonascus ciferrii</name>
    <dbReference type="NCBI Taxonomy" id="44093"/>
    <lineage>
        <taxon>Eukaryota</taxon>
        <taxon>Fungi</taxon>
        <taxon>Dikarya</taxon>
        <taxon>Ascomycota</taxon>
        <taxon>Saccharomycotina</taxon>
        <taxon>Dipodascomycetes</taxon>
        <taxon>Dipodascales</taxon>
        <taxon>Trichomonascaceae</taxon>
        <taxon>Trichomonascus</taxon>
        <taxon>Trichomonascus ciferrii complex</taxon>
    </lineage>
</organism>
<feature type="region of interest" description="Disordered" evidence="12">
    <location>
        <begin position="653"/>
        <end position="679"/>
    </location>
</feature>
<evidence type="ECO:0000256" key="1">
    <source>
        <dbReference type="ARBA" id="ARBA00004434"/>
    </source>
</evidence>
<evidence type="ECO:0000256" key="2">
    <source>
        <dbReference type="ARBA" id="ARBA00010320"/>
    </source>
</evidence>
<comment type="caution">
    <text evidence="15">The sequence shown here is derived from an EMBL/GenBank/DDBJ whole genome shotgun (WGS) entry which is preliminary data.</text>
</comment>
<dbReference type="Gene3D" id="3.40.50.300">
    <property type="entry name" value="P-loop containing nucleotide triphosphate hydrolases"/>
    <property type="match status" value="1"/>
</dbReference>
<dbReference type="InterPro" id="IPR012677">
    <property type="entry name" value="Nucleotide-bd_a/b_plait_sf"/>
</dbReference>
<dbReference type="AlphaFoldDB" id="A0A642UY56"/>
<evidence type="ECO:0000313" key="16">
    <source>
        <dbReference type="Proteomes" id="UP000761534"/>
    </source>
</evidence>
<proteinExistence type="inferred from homology"/>
<evidence type="ECO:0000313" key="15">
    <source>
        <dbReference type="EMBL" id="KAA8907648.1"/>
    </source>
</evidence>
<evidence type="ECO:0000256" key="11">
    <source>
        <dbReference type="RuleBase" id="RU367108"/>
    </source>
</evidence>
<feature type="domain" description="Mitochondrial escape protein 2 C-terminal" evidence="14">
    <location>
        <begin position="797"/>
        <end position="890"/>
    </location>
</feature>
<dbReference type="VEuPathDB" id="FungiDB:TRICI_004939"/>
<comment type="subcellular location">
    <subcellularLocation>
        <location evidence="1 11">Mitochondrion inner membrane</location>
        <topology evidence="1 11">Single-pass membrane protein</topology>
    </subcellularLocation>
</comment>
<dbReference type="PANTHER" id="PTHR32198:SF2">
    <property type="entry name" value="MITOCHONDRIAL ESCAPE PROTEIN 2"/>
    <property type="match status" value="1"/>
</dbReference>
<keyword evidence="4" id="KW-0812">Transmembrane</keyword>
<dbReference type="Pfam" id="PF00076">
    <property type="entry name" value="RRM_1"/>
    <property type="match status" value="1"/>
</dbReference>
<keyword evidence="9" id="KW-0472">Membrane</keyword>
<evidence type="ECO:0000256" key="3">
    <source>
        <dbReference type="ARBA" id="ARBA00020222"/>
    </source>
</evidence>
<dbReference type="Proteomes" id="UP000761534">
    <property type="component" value="Unassembled WGS sequence"/>
</dbReference>
<feature type="domain" description="Mitochondrial escape protein 2 C-terminal" evidence="14">
    <location>
        <begin position="423"/>
        <end position="757"/>
    </location>
</feature>
<dbReference type="GO" id="GO:0005743">
    <property type="term" value="C:mitochondrial inner membrane"/>
    <property type="evidence" value="ECO:0007669"/>
    <property type="project" value="UniProtKB-SubCell"/>
</dbReference>
<evidence type="ECO:0000256" key="4">
    <source>
        <dbReference type="ARBA" id="ARBA00022692"/>
    </source>
</evidence>
<keyword evidence="6" id="KW-0809">Transit peptide</keyword>
<gene>
    <name evidence="15" type="ORF">TRICI_004939</name>
</gene>
<evidence type="ECO:0000256" key="5">
    <source>
        <dbReference type="ARBA" id="ARBA00022792"/>
    </source>
</evidence>
<dbReference type="SUPFAM" id="SSF52540">
    <property type="entry name" value="P-loop containing nucleoside triphosphate hydrolases"/>
    <property type="match status" value="1"/>
</dbReference>
<dbReference type="GO" id="GO:0003723">
    <property type="term" value="F:RNA binding"/>
    <property type="evidence" value="ECO:0007669"/>
    <property type="project" value="UniProtKB-UniRule"/>
</dbReference>
<dbReference type="Pfam" id="PF10443">
    <property type="entry name" value="RNA12"/>
    <property type="match status" value="2"/>
</dbReference>
<comment type="similarity">
    <text evidence="2 11">Belongs to the YME2 family.</text>
</comment>
<dbReference type="OrthoDB" id="10267654at2759"/>
<dbReference type="InterPro" id="IPR000504">
    <property type="entry name" value="RRM_dom"/>
</dbReference>
<evidence type="ECO:0000256" key="12">
    <source>
        <dbReference type="SAM" id="MobiDB-lite"/>
    </source>
</evidence>